<dbReference type="EMBL" id="MH001454">
    <property type="protein sequence ID" value="AVO22118.1"/>
    <property type="molecule type" value="Genomic_DNA"/>
</dbReference>
<dbReference type="RefSeq" id="YP_009624606.1">
    <property type="nucleotide sequence ID" value="NC_042123.1"/>
</dbReference>
<sequence>MDIEDLIEVLDEECNSGREVTIFAKSGSSFRGQIESVGAFVILTPDSRSTAYVPIEHVEAFVSHI</sequence>
<dbReference type="Proteomes" id="UP000240307">
    <property type="component" value="Segment"/>
</dbReference>
<evidence type="ECO:0000313" key="1">
    <source>
        <dbReference type="EMBL" id="AVO22118.1"/>
    </source>
</evidence>
<dbReference type="GeneID" id="40101454"/>
<evidence type="ECO:0000313" key="2">
    <source>
        <dbReference type="Proteomes" id="UP000240307"/>
    </source>
</evidence>
<accession>A0A2P1JSJ4</accession>
<organism evidence="1 2">
    <name type="scientific">Gordonia phage Waits</name>
    <dbReference type="NCBI Taxonomy" id="2108120"/>
    <lineage>
        <taxon>Viruses</taxon>
        <taxon>Duplodnaviria</taxon>
        <taxon>Heunggongvirae</taxon>
        <taxon>Uroviricota</taxon>
        <taxon>Caudoviricetes</taxon>
        <taxon>Soupsvirus</taxon>
        <taxon>Soupsvirus wait</taxon>
    </lineage>
</organism>
<proteinExistence type="predicted"/>
<keyword evidence="2" id="KW-1185">Reference proteome</keyword>
<name>A0A2P1JSJ4_9CAUD</name>
<reference evidence="1 2" key="1">
    <citation type="submission" date="2018-02" db="EMBL/GenBank/DDBJ databases">
        <authorList>
            <person name="Waits A.C."/>
            <person name="Pillay I."/>
            <person name="Garlena R.A."/>
            <person name="Russell D.A."/>
            <person name="Pope W.H."/>
            <person name="Jacobs-Sera D."/>
            <person name="Hatfull G.F."/>
        </authorList>
    </citation>
    <scope>NUCLEOTIDE SEQUENCE [LARGE SCALE GENOMIC DNA]</scope>
</reference>
<gene>
    <name evidence="1" type="primary">91</name>
    <name evidence="1" type="ORF">PBI_WAITS_91</name>
</gene>
<dbReference type="KEGG" id="vg:40101454"/>
<protein>
    <submittedName>
        <fullName evidence="1">Uncharacterized protein</fullName>
    </submittedName>
</protein>